<sequence length="151" mass="16711">MSDSNQPKAPLNIPSGNSQITPEPQPLKPDERLTGDKLQDLKSAFGRIQPKNDLENLGKMPCARNSLLYGIAAGTGIGAVRFLGSRRPWSAANWAVGSFLAITLFQWETCQSARRTELAQMKAIQDRYPHRHVSKLKKALGEDEAETRRPS</sequence>
<dbReference type="AlphaFoldDB" id="A0A5D3B1K4"/>
<evidence type="ECO:0000313" key="11">
    <source>
        <dbReference type="EMBL" id="TYJ57627.1"/>
    </source>
</evidence>
<keyword evidence="8 9" id="KW-0472">Membrane</keyword>
<evidence type="ECO:0000256" key="2">
    <source>
        <dbReference type="ARBA" id="ARBA00009575"/>
    </source>
</evidence>
<evidence type="ECO:0000256" key="10">
    <source>
        <dbReference type="SAM" id="MobiDB-lite"/>
    </source>
</evidence>
<proteinExistence type="inferred from homology"/>
<dbReference type="PANTHER" id="PTHR31586">
    <property type="entry name" value="CYTOCHROME C OXIDASE PROTEIN 20"/>
    <property type="match status" value="1"/>
</dbReference>
<evidence type="ECO:0000256" key="5">
    <source>
        <dbReference type="ARBA" id="ARBA00022792"/>
    </source>
</evidence>
<name>A0A5D3B1K4_9TREE</name>
<evidence type="ECO:0000313" key="12">
    <source>
        <dbReference type="Proteomes" id="UP000322245"/>
    </source>
</evidence>
<dbReference type="PIRSF" id="PIRSF007871">
    <property type="entry name" value="Cox20"/>
    <property type="match status" value="1"/>
</dbReference>
<comment type="function">
    <text evidence="9">Involved in the assembly of the cytochrome c oxidase complex.</text>
</comment>
<evidence type="ECO:0000256" key="4">
    <source>
        <dbReference type="ARBA" id="ARBA00022692"/>
    </source>
</evidence>
<evidence type="ECO:0000256" key="7">
    <source>
        <dbReference type="ARBA" id="ARBA00023128"/>
    </source>
</evidence>
<organism evidence="11 12">
    <name type="scientific">Cryptococcus floricola</name>
    <dbReference type="NCBI Taxonomy" id="2591691"/>
    <lineage>
        <taxon>Eukaryota</taxon>
        <taxon>Fungi</taxon>
        <taxon>Dikarya</taxon>
        <taxon>Basidiomycota</taxon>
        <taxon>Agaricomycotina</taxon>
        <taxon>Tremellomycetes</taxon>
        <taxon>Tremellales</taxon>
        <taxon>Cryptococcaceae</taxon>
        <taxon>Cryptococcus</taxon>
    </lineage>
</organism>
<dbReference type="PANTHER" id="PTHR31586:SF1">
    <property type="entry name" value="CYTOCHROME C OXIDASE ASSEMBLY PROTEIN COX20, MITOCHONDRIAL"/>
    <property type="match status" value="1"/>
</dbReference>
<evidence type="ECO:0000256" key="9">
    <source>
        <dbReference type="PIRNR" id="PIRNR007871"/>
    </source>
</evidence>
<comment type="subcellular location">
    <subcellularLocation>
        <location evidence="1 9">Mitochondrion inner membrane</location>
    </subcellularLocation>
</comment>
<evidence type="ECO:0000256" key="3">
    <source>
        <dbReference type="ARBA" id="ARBA00017689"/>
    </source>
</evidence>
<evidence type="ECO:0000256" key="6">
    <source>
        <dbReference type="ARBA" id="ARBA00022989"/>
    </source>
</evidence>
<dbReference type="EMBL" id="NIDF01000011">
    <property type="protein sequence ID" value="TYJ57627.1"/>
    <property type="molecule type" value="Genomic_DNA"/>
</dbReference>
<dbReference type="GO" id="GO:0033617">
    <property type="term" value="P:mitochondrial respiratory chain complex IV assembly"/>
    <property type="evidence" value="ECO:0007669"/>
    <property type="project" value="InterPro"/>
</dbReference>
<comment type="similarity">
    <text evidence="2 9">Belongs to the COX20 family.</text>
</comment>
<keyword evidence="12" id="KW-1185">Reference proteome</keyword>
<keyword evidence="6" id="KW-1133">Transmembrane helix</keyword>
<evidence type="ECO:0000256" key="8">
    <source>
        <dbReference type="ARBA" id="ARBA00023136"/>
    </source>
</evidence>
<protein>
    <recommendedName>
        <fullName evidence="3 9">Cytochrome c oxidase assembly protein COX20, mitochondrial</fullName>
    </recommendedName>
</protein>
<dbReference type="Proteomes" id="UP000322245">
    <property type="component" value="Unassembled WGS sequence"/>
</dbReference>
<keyword evidence="4" id="KW-0812">Transmembrane</keyword>
<evidence type="ECO:0000256" key="1">
    <source>
        <dbReference type="ARBA" id="ARBA00004273"/>
    </source>
</evidence>
<comment type="caution">
    <text evidence="11">The sequence shown here is derived from an EMBL/GenBank/DDBJ whole genome shotgun (WGS) entry which is preliminary data.</text>
</comment>
<reference evidence="11 12" key="1">
    <citation type="submission" date="2017-05" db="EMBL/GenBank/DDBJ databases">
        <title>The Genome Sequence of Tsuchiyaea wingfieldii DSM 27421.</title>
        <authorList>
            <person name="Cuomo C."/>
            <person name="Passer A."/>
            <person name="Billmyre B."/>
            <person name="Heitman J."/>
        </authorList>
    </citation>
    <scope>NUCLEOTIDE SEQUENCE [LARGE SCALE GENOMIC DNA]</scope>
    <source>
        <strain evidence="11 12">DSM 27421</strain>
    </source>
</reference>
<dbReference type="Pfam" id="PF12597">
    <property type="entry name" value="Cox20"/>
    <property type="match status" value="1"/>
</dbReference>
<accession>A0A5D3B1K4</accession>
<dbReference type="GO" id="GO:0005743">
    <property type="term" value="C:mitochondrial inner membrane"/>
    <property type="evidence" value="ECO:0007669"/>
    <property type="project" value="UniProtKB-SubCell"/>
</dbReference>
<feature type="region of interest" description="Disordered" evidence="10">
    <location>
        <begin position="1"/>
        <end position="33"/>
    </location>
</feature>
<keyword evidence="7 9" id="KW-0496">Mitochondrion</keyword>
<dbReference type="PRINTS" id="PR02049">
    <property type="entry name" value="PROTEINF36A"/>
</dbReference>
<gene>
    <name evidence="11" type="ORF">B9479_001709</name>
</gene>
<keyword evidence="5 9" id="KW-0999">Mitochondrion inner membrane</keyword>
<dbReference type="InterPro" id="IPR022533">
    <property type="entry name" value="Cox20"/>
</dbReference>